<feature type="compositionally biased region" description="Basic and acidic residues" evidence="1">
    <location>
        <begin position="462"/>
        <end position="471"/>
    </location>
</feature>
<organism evidence="3 4">
    <name type="scientific">Kocuria aegyptia</name>
    <dbReference type="NCBI Taxonomy" id="330943"/>
    <lineage>
        <taxon>Bacteria</taxon>
        <taxon>Bacillati</taxon>
        <taxon>Actinomycetota</taxon>
        <taxon>Actinomycetes</taxon>
        <taxon>Micrococcales</taxon>
        <taxon>Micrococcaceae</taxon>
        <taxon>Kocuria</taxon>
    </lineage>
</organism>
<accession>A0ABP4WU79</accession>
<dbReference type="InterPro" id="IPR012337">
    <property type="entry name" value="RNaseH-like_sf"/>
</dbReference>
<protein>
    <recommendedName>
        <fullName evidence="2">Transposase IS701-like DDE domain-containing protein</fullName>
    </recommendedName>
</protein>
<gene>
    <name evidence="3" type="ORF">GCM10009767_19090</name>
</gene>
<dbReference type="SUPFAM" id="SSF53098">
    <property type="entry name" value="Ribonuclease H-like"/>
    <property type="match status" value="1"/>
</dbReference>
<dbReference type="Proteomes" id="UP001501204">
    <property type="component" value="Unassembled WGS sequence"/>
</dbReference>
<reference evidence="4" key="1">
    <citation type="journal article" date="2019" name="Int. J. Syst. Evol. Microbiol.">
        <title>The Global Catalogue of Microorganisms (GCM) 10K type strain sequencing project: providing services to taxonomists for standard genome sequencing and annotation.</title>
        <authorList>
            <consortium name="The Broad Institute Genomics Platform"/>
            <consortium name="The Broad Institute Genome Sequencing Center for Infectious Disease"/>
            <person name="Wu L."/>
            <person name="Ma J."/>
        </authorList>
    </citation>
    <scope>NUCLEOTIDE SEQUENCE [LARGE SCALE GENOMIC DNA]</scope>
    <source>
        <strain evidence="4">JCM 14735</strain>
    </source>
</reference>
<sequence length="484" mass="53661">MVLSPGVGQGPAAVETGLLRQFRGVLYRCLTRRADELFELTEAVLCAEGPVKTLVDLSLAPEFRRGHGALYDGLNCGHVDADRLREQLVRLPVPHLFGTRIVLAVDVSPWLRPNAATCADRMFCHVYGRGRGRSADQRIPGWPYQVVAALESGPTSWTAILDAVRLDPGTDATAVTAAQLRAVVGRLREAGHWRAGDPAIMVVMDSGYDVARLAFVLADLPVHLVGRLRADRVLFGPTPPRSTDPHGGRPRRHGTVMALGEPHGWPAPTTRTTTATARYGQAEAISFDRMHPRLTHRGSWADHHGSLPIVEGTVIRLAVEHLPGQREAKPLWLWSSVAGADAEQVTRCWQAYLRRFDLEHTFRFWKQTLGWTTPKIRSAQAGDRWTWLVIAAHTQLRLARHLAVDLRRPWEKPLPPERLTPARVRRGFRHLRAKTSQPASAPKPSHPGPGRPPGMKNRCRATRHDVGKTITRDTAGTEHQQIKG</sequence>
<name>A0ABP4WU79_9MICC</name>
<evidence type="ECO:0000313" key="3">
    <source>
        <dbReference type="EMBL" id="GAA1760130.1"/>
    </source>
</evidence>
<keyword evidence="4" id="KW-1185">Reference proteome</keyword>
<evidence type="ECO:0000259" key="2">
    <source>
        <dbReference type="Pfam" id="PF13546"/>
    </source>
</evidence>
<evidence type="ECO:0000256" key="1">
    <source>
        <dbReference type="SAM" id="MobiDB-lite"/>
    </source>
</evidence>
<evidence type="ECO:0000313" key="4">
    <source>
        <dbReference type="Proteomes" id="UP001501204"/>
    </source>
</evidence>
<feature type="domain" description="Transposase IS701-like DDE" evidence="2">
    <location>
        <begin position="26"/>
        <end position="282"/>
    </location>
</feature>
<dbReference type="EMBL" id="BAAAOA010000019">
    <property type="protein sequence ID" value="GAA1760130.1"/>
    <property type="molecule type" value="Genomic_DNA"/>
</dbReference>
<dbReference type="NCBIfam" id="NF041680">
    <property type="entry name" value="transp_NF041680"/>
    <property type="match status" value="1"/>
</dbReference>
<dbReference type="InterPro" id="IPR038721">
    <property type="entry name" value="IS701-like_DDE_dom"/>
</dbReference>
<feature type="compositionally biased region" description="Polar residues" evidence="1">
    <location>
        <begin position="472"/>
        <end position="484"/>
    </location>
</feature>
<dbReference type="Pfam" id="PF13546">
    <property type="entry name" value="DDE_5"/>
    <property type="match status" value="1"/>
</dbReference>
<feature type="region of interest" description="Disordered" evidence="1">
    <location>
        <begin position="432"/>
        <end position="484"/>
    </location>
</feature>
<proteinExistence type="predicted"/>
<dbReference type="Gene3D" id="3.90.350.10">
    <property type="entry name" value="Transposase Inhibitor Protein From Tn5, Chain A, domain 1"/>
    <property type="match status" value="1"/>
</dbReference>
<feature type="region of interest" description="Disordered" evidence="1">
    <location>
        <begin position="236"/>
        <end position="271"/>
    </location>
</feature>
<comment type="caution">
    <text evidence="3">The sequence shown here is derived from an EMBL/GenBank/DDBJ whole genome shotgun (WGS) entry which is preliminary data.</text>
</comment>